<dbReference type="EMBL" id="QRVK01000018">
    <property type="protein sequence ID" value="RGS41707.1"/>
    <property type="molecule type" value="Genomic_DNA"/>
</dbReference>
<dbReference type="OrthoDB" id="2488735at2"/>
<name>A0A3R6ARG8_9FIRM</name>
<sequence>MRKRKLRGGIAVLSLATALCLAQGVAVYAEGTDDGSTLVTADPSKGIEYRYHEGSTTSVEGINLNGNSVIIRQSPNSTSSEPRLNVYNDKDRDGVLDEGEEAFEIDGSTDILPYQVYGVYGEKTKTPISITVDGASLGNVWGVYKGAMEYESTGSDPAVSITVNKGSNVSAATCLYSSEAVGSMKINISGDCNVSQLQGALQSKVDGDIDVDITDNAFAGTVYGIQAGYASGSVDVYTDNTVDVGYLYGVYASTIDGSLTVNSMLKADKGSGYVYAATNGTYSGKDYAVKGNVVLTAKNAKLGYVYAVTNGANTLGGVTVDISDTTLNSMYGVSSSASAAGDVSIRLNGIECSDRYSYMYGAYSANIAGKLKFEVKNAKGQGIYVYGTSNSDVLGDVDIDIDGQGAEFDSVYGLSSGTVKGMVNIDIENINVSSSMYGIYSAKLEQSSPEGADAYANVITLKNIESSSYYTYGVYYVSTMGSTHMILDNIKSGNYLYGLDFSGAITGKLKMDVSNCSAENAYILRGNGSSSTVVGDFDLTLTDSAFKNSLYVLNTATFAENASVDIRKVISNLCTVAYSGTCAKNLDVNMQYANDKAIVDAAGNHVVDSYTNAGKGEFNLLGSYSVIGDLTADLSNIHYAACGLAGGSYSGKVSGINTTVTLKDSSFESTYNGSTVYLLNEYGNGSNNDSAIELSADIKIENTDFTGMKNASFQVNANQNRKVRVAFDEACILPDGYYICPAYNGYGDSIVTYGGDVYYGGDKVVIDKDVNADNIYFGNYASGKSTSAVYAVINKGVTVSAQEGLYFTAGANILNSGKFSGTFKRTDDSSYGSVYMKEGIVADETLYENAHVYYPVTLVCDDKAVTVSNPGYTCYLDKDTMYAYVDSVLTLTPVIKRGYTLEKVVFRGSDETQDNELTETSGKYTFAMPKKPCIVTVSTKGKQIKASKTVSDPSAVLGQKYTAEKPLYDMSDVVILNDGKEGKVTYEMDKDYILPEGLVLDCGLIIGTPTSTYEDGKKAVIHITGKNGTKTQITLNVVVSKEQKIQDNTDGRITVDEENKQISLNGTSVVLQAAENSAEASSDETGAESPVITEIYIDSNKDGQADNKTPLVSGDLSEYIVVGVDDSEFKRSVKITMLGGSVKKIYGAVDSELSFSGRDAVAVVIKGGNVGEVYAIVNTQVDGTISYENCTGAVITGGLVSGSTSTYTGALLRTAKDNVMIYKKYTVTEKLAANDFDLDNESVASVEAPLELTGYLRMYEKSKLTATAAITAGGLSFSRNSSAQFDGDVKINTLYMTSYNNVLIIGAESEFETDEVKISDSWAKVYQKGTFKCPSDKFSNKGTWVKAGEFAEGVDAGEWVGIYYNVERGTTNMKGTSVSIPTQSRVVEYEGLIYARNNSLVTAKYTDVPGYTVYVSINGGDPIKGDSGSALVATANTVMSATADYVADQIAVTKKYADPVIVADTSYTAEEPVYDLTALDVTGDTTSAYGTDMQYRVKSGSKLPEGLVLADGKITGRTSETGETDVTFVVTGRNGASVDVNVKLQ</sequence>
<keyword evidence="1" id="KW-0732">Signal</keyword>
<evidence type="ECO:0000313" key="2">
    <source>
        <dbReference type="EMBL" id="RGS41707.1"/>
    </source>
</evidence>
<protein>
    <submittedName>
        <fullName evidence="2">Uncharacterized protein</fullName>
    </submittedName>
</protein>
<feature type="signal peptide" evidence="1">
    <location>
        <begin position="1"/>
        <end position="29"/>
    </location>
</feature>
<comment type="caution">
    <text evidence="2">The sequence shown here is derived from an EMBL/GenBank/DDBJ whole genome shotgun (WGS) entry which is preliminary data.</text>
</comment>
<feature type="chain" id="PRO_5018626415" evidence="1">
    <location>
        <begin position="30"/>
        <end position="1545"/>
    </location>
</feature>
<accession>A0A3R6ARG8</accession>
<evidence type="ECO:0000313" key="3">
    <source>
        <dbReference type="Proteomes" id="UP000283295"/>
    </source>
</evidence>
<evidence type="ECO:0000256" key="1">
    <source>
        <dbReference type="SAM" id="SignalP"/>
    </source>
</evidence>
<reference evidence="2 3" key="1">
    <citation type="submission" date="2018-08" db="EMBL/GenBank/DDBJ databases">
        <title>A genome reference for cultivated species of the human gut microbiota.</title>
        <authorList>
            <person name="Zou Y."/>
            <person name="Xue W."/>
            <person name="Luo G."/>
        </authorList>
    </citation>
    <scope>NUCLEOTIDE SEQUENCE [LARGE SCALE GENOMIC DNA]</scope>
    <source>
        <strain evidence="2 3">AF22-21</strain>
    </source>
</reference>
<organism evidence="2 3">
    <name type="scientific">Coprococcus eutactus</name>
    <dbReference type="NCBI Taxonomy" id="33043"/>
    <lineage>
        <taxon>Bacteria</taxon>
        <taxon>Bacillati</taxon>
        <taxon>Bacillota</taxon>
        <taxon>Clostridia</taxon>
        <taxon>Lachnospirales</taxon>
        <taxon>Lachnospiraceae</taxon>
        <taxon>Coprococcus</taxon>
    </lineage>
</organism>
<gene>
    <name evidence="2" type="ORF">DWX94_08330</name>
</gene>
<dbReference type="Proteomes" id="UP000283295">
    <property type="component" value="Unassembled WGS sequence"/>
</dbReference>
<proteinExistence type="predicted"/>